<organism evidence="2">
    <name type="scientific">Capitella teleta</name>
    <name type="common">Polychaete worm</name>
    <dbReference type="NCBI Taxonomy" id="283909"/>
    <lineage>
        <taxon>Eukaryota</taxon>
        <taxon>Metazoa</taxon>
        <taxon>Spiralia</taxon>
        <taxon>Lophotrochozoa</taxon>
        <taxon>Annelida</taxon>
        <taxon>Polychaeta</taxon>
        <taxon>Sedentaria</taxon>
        <taxon>Scolecida</taxon>
        <taxon>Capitellidae</taxon>
        <taxon>Capitella</taxon>
    </lineage>
</organism>
<evidence type="ECO:0000313" key="2">
    <source>
        <dbReference type="EMBL" id="ELU00747.1"/>
    </source>
</evidence>
<name>R7UBU7_CAPTE</name>
<sequence length="191" mass="21946">MAIAIGPYVYTGKSRLRRLKREKRKQKKYDKWLKKQRAAEKKLLPGATGSLLPTEDKSDDETDRGSRSSSESTGSVESLPLTLAASEFFPLMDSFPLQPCYFNRNLPYSAMTRKFHLRPTVPNDFIGFGKTQRHEKLKEELFVDSSSEEEEMVVEAIHAATRGMVKTETFDHEEEMRKRGKLRNMCCCVVM</sequence>
<dbReference type="AlphaFoldDB" id="R7UBU7"/>
<evidence type="ECO:0000256" key="1">
    <source>
        <dbReference type="SAM" id="MobiDB-lite"/>
    </source>
</evidence>
<reference evidence="4" key="1">
    <citation type="submission" date="2012-12" db="EMBL/GenBank/DDBJ databases">
        <authorList>
            <person name="Hellsten U."/>
            <person name="Grimwood J."/>
            <person name="Chapman J.A."/>
            <person name="Shapiro H."/>
            <person name="Aerts A."/>
            <person name="Otillar R.P."/>
            <person name="Terry A.Y."/>
            <person name="Boore J.L."/>
            <person name="Simakov O."/>
            <person name="Marletaz F."/>
            <person name="Cho S.-J."/>
            <person name="Edsinger-Gonzales E."/>
            <person name="Havlak P."/>
            <person name="Kuo D.-H."/>
            <person name="Larsson T."/>
            <person name="Lv J."/>
            <person name="Arendt D."/>
            <person name="Savage R."/>
            <person name="Osoegawa K."/>
            <person name="de Jong P."/>
            <person name="Lindberg D.R."/>
            <person name="Seaver E.C."/>
            <person name="Weisblat D.A."/>
            <person name="Putnam N.H."/>
            <person name="Grigoriev I.V."/>
            <person name="Rokhsar D.S."/>
        </authorList>
    </citation>
    <scope>NUCLEOTIDE SEQUENCE</scope>
    <source>
        <strain evidence="4">I ESC-2004</strain>
    </source>
</reference>
<reference evidence="2 4" key="2">
    <citation type="journal article" date="2013" name="Nature">
        <title>Insights into bilaterian evolution from three spiralian genomes.</title>
        <authorList>
            <person name="Simakov O."/>
            <person name="Marletaz F."/>
            <person name="Cho S.J."/>
            <person name="Edsinger-Gonzales E."/>
            <person name="Havlak P."/>
            <person name="Hellsten U."/>
            <person name="Kuo D.H."/>
            <person name="Larsson T."/>
            <person name="Lv J."/>
            <person name="Arendt D."/>
            <person name="Savage R."/>
            <person name="Osoegawa K."/>
            <person name="de Jong P."/>
            <person name="Grimwood J."/>
            <person name="Chapman J.A."/>
            <person name="Shapiro H."/>
            <person name="Aerts A."/>
            <person name="Otillar R.P."/>
            <person name="Terry A.Y."/>
            <person name="Boore J.L."/>
            <person name="Grigoriev I.V."/>
            <person name="Lindberg D.R."/>
            <person name="Seaver E.C."/>
            <person name="Weisblat D.A."/>
            <person name="Putnam N.H."/>
            <person name="Rokhsar D.S."/>
        </authorList>
    </citation>
    <scope>NUCLEOTIDE SEQUENCE</scope>
    <source>
        <strain evidence="2 4">I ESC-2004</strain>
    </source>
</reference>
<gene>
    <name evidence="2" type="ORF">CAPTEDRAFT_224208</name>
</gene>
<dbReference type="Proteomes" id="UP000014760">
    <property type="component" value="Unassembled WGS sequence"/>
</dbReference>
<reference evidence="3" key="3">
    <citation type="submission" date="2015-06" db="UniProtKB">
        <authorList>
            <consortium name="EnsemblMetazoa"/>
        </authorList>
    </citation>
    <scope>IDENTIFICATION</scope>
</reference>
<accession>R7UBU7</accession>
<dbReference type="HOGENOM" id="CLU_1422712_0_0_1"/>
<dbReference type="EnsemblMetazoa" id="CapteT224208">
    <property type="protein sequence ID" value="CapteP224208"/>
    <property type="gene ID" value="CapteG224208"/>
</dbReference>
<evidence type="ECO:0000313" key="4">
    <source>
        <dbReference type="Proteomes" id="UP000014760"/>
    </source>
</evidence>
<protein>
    <submittedName>
        <fullName evidence="2 3">Uncharacterized protein</fullName>
    </submittedName>
</protein>
<proteinExistence type="predicted"/>
<dbReference type="EMBL" id="AMQN01001829">
    <property type="status" value="NOT_ANNOTATED_CDS"/>
    <property type="molecule type" value="Genomic_DNA"/>
</dbReference>
<keyword evidence="4" id="KW-1185">Reference proteome</keyword>
<feature type="region of interest" description="Disordered" evidence="1">
    <location>
        <begin position="40"/>
        <end position="76"/>
    </location>
</feature>
<evidence type="ECO:0000313" key="3">
    <source>
        <dbReference type="EnsemblMetazoa" id="CapteP224208"/>
    </source>
</evidence>
<dbReference type="EMBL" id="KB305766">
    <property type="protein sequence ID" value="ELU00747.1"/>
    <property type="molecule type" value="Genomic_DNA"/>
</dbReference>